<reference evidence="1" key="1">
    <citation type="submission" date="2019-06" db="EMBL/GenBank/DDBJ databases">
        <authorList>
            <consortium name="Wellcome Sanger Institute Data Sharing"/>
        </authorList>
    </citation>
    <scope>NUCLEOTIDE SEQUENCE [LARGE SCALE GENOMIC DNA]</scope>
</reference>
<keyword evidence="2" id="KW-1185">Reference proteome</keyword>
<evidence type="ECO:0000313" key="2">
    <source>
        <dbReference type="Proteomes" id="UP000472271"/>
    </source>
</evidence>
<name>A0A672ZIN7_9TELE</name>
<sequence length="54" mass="6076">MTPSGRWIPSSWFPRVTLKQDRTKRGNAVIWARSQCRFTLIINQSGGGVSADLQ</sequence>
<dbReference type="AlphaFoldDB" id="A0A672ZIN7"/>
<dbReference type="InParanoid" id="A0A672ZIN7"/>
<dbReference type="Ensembl" id="ENSSORT00005016860.1">
    <property type="protein sequence ID" value="ENSSORP00005016352.1"/>
    <property type="gene ID" value="ENSSORG00005008296.1"/>
</dbReference>
<accession>A0A672ZIN7</accession>
<protein>
    <submittedName>
        <fullName evidence="1">Uncharacterized protein</fullName>
    </submittedName>
</protein>
<evidence type="ECO:0000313" key="1">
    <source>
        <dbReference type="Ensembl" id="ENSSORP00005016352.1"/>
    </source>
</evidence>
<reference evidence="1" key="2">
    <citation type="submission" date="2025-08" db="UniProtKB">
        <authorList>
            <consortium name="Ensembl"/>
        </authorList>
    </citation>
    <scope>IDENTIFICATION</scope>
</reference>
<reference evidence="1" key="3">
    <citation type="submission" date="2025-09" db="UniProtKB">
        <authorList>
            <consortium name="Ensembl"/>
        </authorList>
    </citation>
    <scope>IDENTIFICATION</scope>
</reference>
<proteinExistence type="predicted"/>
<dbReference type="Proteomes" id="UP000472271">
    <property type="component" value="Chromosome 18"/>
</dbReference>
<organism evidence="1 2">
    <name type="scientific">Sphaeramia orbicularis</name>
    <name type="common">orbiculate cardinalfish</name>
    <dbReference type="NCBI Taxonomy" id="375764"/>
    <lineage>
        <taxon>Eukaryota</taxon>
        <taxon>Metazoa</taxon>
        <taxon>Chordata</taxon>
        <taxon>Craniata</taxon>
        <taxon>Vertebrata</taxon>
        <taxon>Euteleostomi</taxon>
        <taxon>Actinopterygii</taxon>
        <taxon>Neopterygii</taxon>
        <taxon>Teleostei</taxon>
        <taxon>Neoteleostei</taxon>
        <taxon>Acanthomorphata</taxon>
        <taxon>Gobiaria</taxon>
        <taxon>Kurtiformes</taxon>
        <taxon>Apogonoidei</taxon>
        <taxon>Apogonidae</taxon>
        <taxon>Apogoninae</taxon>
        <taxon>Sphaeramia</taxon>
    </lineage>
</organism>